<dbReference type="PIRSF" id="PIRSF032442">
    <property type="entry name" value="UCP032442"/>
    <property type="match status" value="1"/>
</dbReference>
<dbReference type="RefSeq" id="WP_206966427.1">
    <property type="nucleotide sequence ID" value="NZ_JAFLVX010000018.1"/>
</dbReference>
<comment type="caution">
    <text evidence="2">The sequence shown here is derived from an EMBL/GenBank/DDBJ whole genome shotgun (WGS) entry which is preliminary data.</text>
</comment>
<keyword evidence="3" id="KW-1185">Reference proteome</keyword>
<proteinExistence type="predicted"/>
<dbReference type="Proteomes" id="UP000664857">
    <property type="component" value="Unassembled WGS sequence"/>
</dbReference>
<evidence type="ECO:0000259" key="1">
    <source>
        <dbReference type="Pfam" id="PF13529"/>
    </source>
</evidence>
<dbReference type="Gene3D" id="3.90.70.10">
    <property type="entry name" value="Cysteine proteinases"/>
    <property type="match status" value="1"/>
</dbReference>
<accession>A0ABS3HT65</accession>
<organism evidence="2 3">
    <name type="scientific">Candidatus Vagococcus giribetii</name>
    <dbReference type="NCBI Taxonomy" id="2230876"/>
    <lineage>
        <taxon>Bacteria</taxon>
        <taxon>Bacillati</taxon>
        <taxon>Bacillota</taxon>
        <taxon>Bacilli</taxon>
        <taxon>Lactobacillales</taxon>
        <taxon>Enterococcaceae</taxon>
        <taxon>Vagococcus</taxon>
    </lineage>
</organism>
<name>A0ABS3HT65_9ENTE</name>
<sequence>MKKFIKGFLLVLLVATLIFATKIVVDMAIENRKSTIEQSKVTPKNDLLIGYQDDSEEPNEKVGEYQLPVPLLNQLADPPLEHGCEVTALSMLLQYYHFDYDKNELAKGINKEDYEVSEGIFGDPDIGFVGDMTGKTPGTSVNVEPVFQLAKELVKGPYQVVNSTGSKLDDLLEVVQSGSPVWVIATTDYKVPKEDDFVEWPTKNGMKRMLPKHHAAVISGFSQNKVILNDPYGKIVEVDKKTFNDLFEKTNKQSIYIK</sequence>
<gene>
    <name evidence="2" type="ORF">DOK76_07655</name>
</gene>
<dbReference type="Pfam" id="PF13529">
    <property type="entry name" value="Peptidase_C39_2"/>
    <property type="match status" value="1"/>
</dbReference>
<protein>
    <submittedName>
        <fullName evidence="2">C39 family peptidase</fullName>
    </submittedName>
</protein>
<dbReference type="PANTHER" id="PTHR37806:SF1">
    <property type="entry name" value="PEPTIDASE C39-LIKE DOMAIN-CONTAINING PROTEIN"/>
    <property type="match status" value="1"/>
</dbReference>
<dbReference type="PANTHER" id="PTHR37806">
    <property type="entry name" value="LMO0724 PROTEIN"/>
    <property type="match status" value="1"/>
</dbReference>
<dbReference type="InterPro" id="IPR016997">
    <property type="entry name" value="UCP032442"/>
</dbReference>
<dbReference type="InterPro" id="IPR039564">
    <property type="entry name" value="Peptidase_C39-like"/>
</dbReference>
<evidence type="ECO:0000313" key="2">
    <source>
        <dbReference type="EMBL" id="MBO0476941.1"/>
    </source>
</evidence>
<dbReference type="EMBL" id="JAFLVX010000018">
    <property type="protein sequence ID" value="MBO0476941.1"/>
    <property type="molecule type" value="Genomic_DNA"/>
</dbReference>
<feature type="domain" description="Peptidase C39-like" evidence="1">
    <location>
        <begin position="67"/>
        <end position="232"/>
    </location>
</feature>
<evidence type="ECO:0000313" key="3">
    <source>
        <dbReference type="Proteomes" id="UP000664857"/>
    </source>
</evidence>
<reference evidence="2 3" key="1">
    <citation type="submission" date="2021-03" db="EMBL/GenBank/DDBJ databases">
        <title>Enterococcal diversity collection.</title>
        <authorList>
            <person name="Gilmore M.S."/>
            <person name="Schwartzman J."/>
            <person name="Van Tyne D."/>
            <person name="Martin M."/>
            <person name="Earl A.M."/>
            <person name="Manson A.L."/>
            <person name="Straub T."/>
            <person name="Salamzade R."/>
            <person name="Saavedra J."/>
            <person name="Lebreton F."/>
            <person name="Prichula J."/>
            <person name="Schaufler K."/>
            <person name="Gaca A."/>
            <person name="Sgardioli B."/>
            <person name="Wagenaar J."/>
            <person name="Strong T."/>
        </authorList>
    </citation>
    <scope>NUCLEOTIDE SEQUENCE [LARGE SCALE GENOMIC DNA]</scope>
    <source>
        <strain evidence="2 3">DIV0080</strain>
    </source>
</reference>